<evidence type="ECO:0000256" key="1">
    <source>
        <dbReference type="SAM" id="Phobius"/>
    </source>
</evidence>
<evidence type="ECO:0000313" key="2">
    <source>
        <dbReference type="EMBL" id="CAD6191007.1"/>
    </source>
</evidence>
<evidence type="ECO:0000313" key="3">
    <source>
        <dbReference type="Proteomes" id="UP000835052"/>
    </source>
</evidence>
<dbReference type="EMBL" id="CAJGYM010000018">
    <property type="protein sequence ID" value="CAD6191007.1"/>
    <property type="molecule type" value="Genomic_DNA"/>
</dbReference>
<accession>A0A8S1H6N1</accession>
<organism evidence="2 3">
    <name type="scientific">Caenorhabditis auriculariae</name>
    <dbReference type="NCBI Taxonomy" id="2777116"/>
    <lineage>
        <taxon>Eukaryota</taxon>
        <taxon>Metazoa</taxon>
        <taxon>Ecdysozoa</taxon>
        <taxon>Nematoda</taxon>
        <taxon>Chromadorea</taxon>
        <taxon>Rhabditida</taxon>
        <taxon>Rhabditina</taxon>
        <taxon>Rhabditomorpha</taxon>
        <taxon>Rhabditoidea</taxon>
        <taxon>Rhabditidae</taxon>
        <taxon>Peloderinae</taxon>
        <taxon>Caenorhabditis</taxon>
    </lineage>
</organism>
<reference evidence="2" key="1">
    <citation type="submission" date="2020-10" db="EMBL/GenBank/DDBJ databases">
        <authorList>
            <person name="Kikuchi T."/>
        </authorList>
    </citation>
    <scope>NUCLEOTIDE SEQUENCE</scope>
    <source>
        <strain evidence="2">NKZ352</strain>
    </source>
</reference>
<dbReference type="AlphaFoldDB" id="A0A8S1H6N1"/>
<name>A0A8S1H6N1_9PELO</name>
<keyword evidence="3" id="KW-1185">Reference proteome</keyword>
<keyword evidence="1" id="KW-0812">Transmembrane</keyword>
<proteinExistence type="predicted"/>
<keyword evidence="1" id="KW-1133">Transmembrane helix</keyword>
<protein>
    <submittedName>
        <fullName evidence="2">Uncharacterized protein</fullName>
    </submittedName>
</protein>
<feature type="transmembrane region" description="Helical" evidence="1">
    <location>
        <begin position="30"/>
        <end position="50"/>
    </location>
</feature>
<comment type="caution">
    <text evidence="2">The sequence shown here is derived from an EMBL/GenBank/DDBJ whole genome shotgun (WGS) entry which is preliminary data.</text>
</comment>
<sequence>MSARLISLLWENHHYSAPHIFSFYPQMMEWYHWVVAVAAPTALLASFWLCRRFARSSSDSYDVGKKGTLSSPPLHKEFYV</sequence>
<gene>
    <name evidence="2" type="ORF">CAUJ_LOCUS6926</name>
</gene>
<dbReference type="Proteomes" id="UP000835052">
    <property type="component" value="Unassembled WGS sequence"/>
</dbReference>
<keyword evidence="1" id="KW-0472">Membrane</keyword>